<feature type="domain" description="HTH marR-type" evidence="4">
    <location>
        <begin position="1"/>
        <end position="133"/>
    </location>
</feature>
<dbReference type="PANTHER" id="PTHR42756:SF2">
    <property type="entry name" value="MARR FAMILY REGULATORY PROTEIN"/>
    <property type="match status" value="1"/>
</dbReference>
<organism evidence="5 6">
    <name type="scientific">Pediococcus pentosaceus</name>
    <dbReference type="NCBI Taxonomy" id="1255"/>
    <lineage>
        <taxon>Bacteria</taxon>
        <taxon>Bacillati</taxon>
        <taxon>Bacillota</taxon>
        <taxon>Bacilli</taxon>
        <taxon>Lactobacillales</taxon>
        <taxon>Lactobacillaceae</taxon>
        <taxon>Pediococcus</taxon>
    </lineage>
</organism>
<dbReference type="PANTHER" id="PTHR42756">
    <property type="entry name" value="TRANSCRIPTIONAL REGULATOR, MARR"/>
    <property type="match status" value="1"/>
</dbReference>
<evidence type="ECO:0000256" key="3">
    <source>
        <dbReference type="ARBA" id="ARBA00023163"/>
    </source>
</evidence>
<name>A0A1Y0VL44_PEDPE</name>
<evidence type="ECO:0000256" key="2">
    <source>
        <dbReference type="ARBA" id="ARBA00023125"/>
    </source>
</evidence>
<evidence type="ECO:0000259" key="4">
    <source>
        <dbReference type="PROSITE" id="PS50995"/>
    </source>
</evidence>
<keyword evidence="2" id="KW-0238">DNA-binding</keyword>
<dbReference type="GO" id="GO:0003700">
    <property type="term" value="F:DNA-binding transcription factor activity"/>
    <property type="evidence" value="ECO:0007669"/>
    <property type="project" value="InterPro"/>
</dbReference>
<dbReference type="InterPro" id="IPR036388">
    <property type="entry name" value="WH-like_DNA-bd_sf"/>
</dbReference>
<dbReference type="GO" id="GO:0003677">
    <property type="term" value="F:DNA binding"/>
    <property type="evidence" value="ECO:0007669"/>
    <property type="project" value="UniProtKB-KW"/>
</dbReference>
<dbReference type="SUPFAM" id="SSF46785">
    <property type="entry name" value="Winged helix' DNA-binding domain"/>
    <property type="match status" value="1"/>
</dbReference>
<dbReference type="Proteomes" id="UP000196118">
    <property type="component" value="Chromosome"/>
</dbReference>
<accession>A0A1Y0VL44</accession>
<reference evidence="5 6" key="1">
    <citation type="submission" date="2017-05" db="EMBL/GenBank/DDBJ databases">
        <title>Genome sequence of Pediococcus pentosaceus strain SRCM100892.</title>
        <authorList>
            <person name="Cho S.H."/>
        </authorList>
    </citation>
    <scope>NUCLEOTIDE SEQUENCE [LARGE SCALE GENOMIC DNA]</scope>
    <source>
        <strain evidence="5 6">SRCM100892</strain>
    </source>
</reference>
<dbReference type="Pfam" id="PF01047">
    <property type="entry name" value="MarR"/>
    <property type="match status" value="1"/>
</dbReference>
<dbReference type="SMART" id="SM00347">
    <property type="entry name" value="HTH_MARR"/>
    <property type="match status" value="1"/>
</dbReference>
<dbReference type="InterPro" id="IPR000835">
    <property type="entry name" value="HTH_MarR-typ"/>
</dbReference>
<dbReference type="EMBL" id="CP021474">
    <property type="protein sequence ID" value="ARW18940.1"/>
    <property type="molecule type" value="Genomic_DNA"/>
</dbReference>
<keyword evidence="1" id="KW-0805">Transcription regulation</keyword>
<proteinExistence type="predicted"/>
<dbReference type="Gene3D" id="1.10.10.10">
    <property type="entry name" value="Winged helix-like DNA-binding domain superfamily/Winged helix DNA-binding domain"/>
    <property type="match status" value="1"/>
</dbReference>
<sequence length="150" mass="17179">MEDILRSIGSISRELDSIANIEFKELNLTKGKYLYLVRICENPGIIQGELAEKIRVDRTTAARAVMKLEKDGFITRGADRDNHKIKRLYPTEQGKAVYPTIKRENSYSSRMALVGFTDAEATALKAMLEKVERNVSIDWNYVKSGHHRKY</sequence>
<dbReference type="InterPro" id="IPR036390">
    <property type="entry name" value="WH_DNA-bd_sf"/>
</dbReference>
<evidence type="ECO:0000313" key="6">
    <source>
        <dbReference type="Proteomes" id="UP000196118"/>
    </source>
</evidence>
<dbReference type="AlphaFoldDB" id="A0A1Y0VL44"/>
<evidence type="ECO:0000313" key="5">
    <source>
        <dbReference type="EMBL" id="ARW18940.1"/>
    </source>
</evidence>
<keyword evidence="3" id="KW-0804">Transcription</keyword>
<dbReference type="PRINTS" id="PR00598">
    <property type="entry name" value="HTHMARR"/>
</dbReference>
<protein>
    <submittedName>
        <fullName evidence="5">Putative HTH-type transcriptional regulator YybA</fullName>
    </submittedName>
</protein>
<dbReference type="PROSITE" id="PS50995">
    <property type="entry name" value="HTH_MARR_2"/>
    <property type="match status" value="1"/>
</dbReference>
<dbReference type="RefSeq" id="WP_061812577.1">
    <property type="nucleotide sequence ID" value="NZ_CP085178.1"/>
</dbReference>
<evidence type="ECO:0000256" key="1">
    <source>
        <dbReference type="ARBA" id="ARBA00023015"/>
    </source>
</evidence>
<gene>
    <name evidence="5" type="ORF">S100892_00335</name>
</gene>